<evidence type="ECO:0000256" key="1">
    <source>
        <dbReference type="SAM" id="MobiDB-lite"/>
    </source>
</evidence>
<sequence length="945" mass="107801">MSTICRTFLESNQRKVFGIFEVKKIHDHGGSSDRLLALTDAYVCYFKDNIKDKTYTWIELTYISLDDKIIILEFGSEDNLMRFIPDNLDQVKEIIGCIIQRVLTTYEYEDLELSNFTKYKYRPTPNSLIARFNCSAIQSGTTKEIKDFPNVVEFAKKLFSTKRKVISLTPDQINCLAVPMMRTVQAADYIESLEFPEPLSIDIFDILSKYVSDDFPPLHIQITGEATESFQTFIDELNETNALIGLSFKNSNFTKAQLQILENIRNSSLTCLSLQNSYSNEIIGQEYRTSALFRNLKMLNLDYTQNVDFQDLYDNCPHLISLSVAYCNLELNDILHVIFGKHKYKMKMLNISGNLCSQLNVQNLFMPQSLIRFDVADVKWSDNAFQQMFELIFTSNFPYGIYINFSNAQMTENDTKMLNLTLKSMPTKCVCGLDWSNNPIPKNFNNFIARCENLRELNVSGCYSAENKDSLVELGNSLAKLQKFQSITLIGTPEKHIAEHAVEFINNLSGAFQLNTINLANQQINQQAINILLDLTYLNKNIFQLSFKGNSASIEGIYNSLKRFEDTKRTILIDDFTDEINNAATTPHSKAIAKCLINLIAFLQKGGVIEDKPDGIEIPFDDIPFGWTMPDSSRFPMYINQEIEHLVTKPLIPGMTVFTRPRKFSLIKDISPSDDKVHIVYRKRISDNESDSDMPRRKTNYDSDDGIKKNKIGRKLFISSESEDESNSELQHKTSSGSRSTEENSEPVKKGAIKFKVEENEENKEPGKGIAASGSLPNKISVNAAATPKKVKKRKRSSTVNSKILEQRHDSNSDSIESAEQPPSKRHKLPHTLDGEPAHPKRRRKSAIPKDKIEEIDQKIKKPMRKSLDASALEKKKTRKSVQFNENSPESDFLNAVKNEILITKRASWEFPLKPVEEIAESDVIKQMKEKYSLTSLTRTVFFED</sequence>
<dbReference type="KEGG" id="tva:4755297"/>
<feature type="region of interest" description="Disordered" evidence="1">
    <location>
        <begin position="719"/>
        <end position="884"/>
    </location>
</feature>
<evidence type="ECO:0008006" key="4">
    <source>
        <dbReference type="Google" id="ProtNLM"/>
    </source>
</evidence>
<feature type="compositionally biased region" description="Basic and acidic residues" evidence="1">
    <location>
        <begin position="848"/>
        <end position="875"/>
    </location>
</feature>
<dbReference type="SUPFAM" id="SSF52047">
    <property type="entry name" value="RNI-like"/>
    <property type="match status" value="1"/>
</dbReference>
<evidence type="ECO:0000313" key="3">
    <source>
        <dbReference type="Proteomes" id="UP000001542"/>
    </source>
</evidence>
<feature type="compositionally biased region" description="Basic and acidic residues" evidence="1">
    <location>
        <begin position="740"/>
        <end position="767"/>
    </location>
</feature>
<dbReference type="Gene3D" id="3.80.10.10">
    <property type="entry name" value="Ribonuclease Inhibitor"/>
    <property type="match status" value="1"/>
</dbReference>
<dbReference type="SMR" id="A2FC53"/>
<proteinExistence type="predicted"/>
<feature type="compositionally biased region" description="Basic and acidic residues" evidence="1">
    <location>
        <begin position="693"/>
        <end position="707"/>
    </location>
</feature>
<feature type="region of interest" description="Disordered" evidence="1">
    <location>
        <begin position="688"/>
        <end position="707"/>
    </location>
</feature>
<evidence type="ECO:0000313" key="2">
    <source>
        <dbReference type="EMBL" id="EAX97510.1"/>
    </source>
</evidence>
<dbReference type="RefSeq" id="XP_001310440.1">
    <property type="nucleotide sequence ID" value="XM_001310439.1"/>
</dbReference>
<dbReference type="Proteomes" id="UP000001542">
    <property type="component" value="Unassembled WGS sequence"/>
</dbReference>
<dbReference type="EMBL" id="DS113712">
    <property type="protein sequence ID" value="EAX97510.1"/>
    <property type="molecule type" value="Genomic_DNA"/>
</dbReference>
<dbReference type="InParanoid" id="A2FC53"/>
<name>A2FC53_TRIV3</name>
<dbReference type="AlphaFoldDB" id="A2FC53"/>
<dbReference type="VEuPathDB" id="TrichDB:TVAGG3_0646350"/>
<dbReference type="GO" id="GO:0019005">
    <property type="term" value="C:SCF ubiquitin ligase complex"/>
    <property type="evidence" value="ECO:0000318"/>
    <property type="project" value="GO_Central"/>
</dbReference>
<gene>
    <name evidence="2" type="ORF">TVAG_429460</name>
</gene>
<protein>
    <recommendedName>
        <fullName evidence="4">Leucine Rich Repeat family protein</fullName>
    </recommendedName>
</protein>
<organism evidence="2 3">
    <name type="scientific">Trichomonas vaginalis (strain ATCC PRA-98 / G3)</name>
    <dbReference type="NCBI Taxonomy" id="412133"/>
    <lineage>
        <taxon>Eukaryota</taxon>
        <taxon>Metamonada</taxon>
        <taxon>Parabasalia</taxon>
        <taxon>Trichomonadida</taxon>
        <taxon>Trichomonadidae</taxon>
        <taxon>Trichomonas</taxon>
    </lineage>
</organism>
<dbReference type="GO" id="GO:0031146">
    <property type="term" value="P:SCF-dependent proteasomal ubiquitin-dependent protein catabolic process"/>
    <property type="evidence" value="ECO:0000318"/>
    <property type="project" value="GO_Central"/>
</dbReference>
<dbReference type="VEuPathDB" id="TrichDB:TVAG_429460"/>
<accession>A2FC53</accession>
<dbReference type="InterPro" id="IPR032675">
    <property type="entry name" value="LRR_dom_sf"/>
</dbReference>
<keyword evidence="3" id="KW-1185">Reference proteome</keyword>
<reference evidence="2" key="1">
    <citation type="submission" date="2006-10" db="EMBL/GenBank/DDBJ databases">
        <authorList>
            <person name="Amadeo P."/>
            <person name="Zhao Q."/>
            <person name="Wortman J."/>
            <person name="Fraser-Liggett C."/>
            <person name="Carlton J."/>
        </authorList>
    </citation>
    <scope>NUCLEOTIDE SEQUENCE</scope>
    <source>
        <strain evidence="2">G3</strain>
    </source>
</reference>
<reference evidence="2" key="2">
    <citation type="journal article" date="2007" name="Science">
        <title>Draft genome sequence of the sexually transmitted pathogen Trichomonas vaginalis.</title>
        <authorList>
            <person name="Carlton J.M."/>
            <person name="Hirt R.P."/>
            <person name="Silva J.C."/>
            <person name="Delcher A.L."/>
            <person name="Schatz M."/>
            <person name="Zhao Q."/>
            <person name="Wortman J.R."/>
            <person name="Bidwell S.L."/>
            <person name="Alsmark U.C.M."/>
            <person name="Besteiro S."/>
            <person name="Sicheritz-Ponten T."/>
            <person name="Noel C.J."/>
            <person name="Dacks J.B."/>
            <person name="Foster P.G."/>
            <person name="Simillion C."/>
            <person name="Van de Peer Y."/>
            <person name="Miranda-Saavedra D."/>
            <person name="Barton G.J."/>
            <person name="Westrop G.D."/>
            <person name="Mueller S."/>
            <person name="Dessi D."/>
            <person name="Fiori P.L."/>
            <person name="Ren Q."/>
            <person name="Paulsen I."/>
            <person name="Zhang H."/>
            <person name="Bastida-Corcuera F.D."/>
            <person name="Simoes-Barbosa A."/>
            <person name="Brown M.T."/>
            <person name="Hayes R.D."/>
            <person name="Mukherjee M."/>
            <person name="Okumura C.Y."/>
            <person name="Schneider R."/>
            <person name="Smith A.J."/>
            <person name="Vanacova S."/>
            <person name="Villalvazo M."/>
            <person name="Haas B.J."/>
            <person name="Pertea M."/>
            <person name="Feldblyum T.V."/>
            <person name="Utterback T.R."/>
            <person name="Shu C.L."/>
            <person name="Osoegawa K."/>
            <person name="de Jong P.J."/>
            <person name="Hrdy I."/>
            <person name="Horvathova L."/>
            <person name="Zubacova Z."/>
            <person name="Dolezal P."/>
            <person name="Malik S.B."/>
            <person name="Logsdon J.M. Jr."/>
            <person name="Henze K."/>
            <person name="Gupta A."/>
            <person name="Wang C.C."/>
            <person name="Dunne R.L."/>
            <person name="Upcroft J.A."/>
            <person name="Upcroft P."/>
            <person name="White O."/>
            <person name="Salzberg S.L."/>
            <person name="Tang P."/>
            <person name="Chiu C.-H."/>
            <person name="Lee Y.-S."/>
            <person name="Embley T.M."/>
            <person name="Coombs G.H."/>
            <person name="Mottram J.C."/>
            <person name="Tachezy J."/>
            <person name="Fraser-Liggett C.M."/>
            <person name="Johnson P.J."/>
        </authorList>
    </citation>
    <scope>NUCLEOTIDE SEQUENCE [LARGE SCALE GENOMIC DNA]</scope>
    <source>
        <strain evidence="2">G3</strain>
    </source>
</reference>